<name>A0ABW3U988_9GAMM</name>
<evidence type="ECO:0000256" key="4">
    <source>
        <dbReference type="ARBA" id="ARBA00022692"/>
    </source>
</evidence>
<feature type="region of interest" description="Disordered" evidence="7">
    <location>
        <begin position="161"/>
        <end position="191"/>
    </location>
</feature>
<evidence type="ECO:0000256" key="1">
    <source>
        <dbReference type="ARBA" id="ARBA00004651"/>
    </source>
</evidence>
<evidence type="ECO:0000256" key="6">
    <source>
        <dbReference type="ARBA" id="ARBA00023136"/>
    </source>
</evidence>
<evidence type="ECO:0000313" key="9">
    <source>
        <dbReference type="Proteomes" id="UP001597264"/>
    </source>
</evidence>
<evidence type="ECO:0000256" key="5">
    <source>
        <dbReference type="ARBA" id="ARBA00022989"/>
    </source>
</evidence>
<dbReference type="Pfam" id="PF01899">
    <property type="entry name" value="MNHE"/>
    <property type="match status" value="1"/>
</dbReference>
<dbReference type="InterPro" id="IPR002758">
    <property type="entry name" value="Cation_antiport_E"/>
</dbReference>
<comment type="similarity">
    <text evidence="2">Belongs to the CPA3 antiporters (TC 2.A.63) subunit E family.</text>
</comment>
<feature type="compositionally biased region" description="Basic and acidic residues" evidence="7">
    <location>
        <begin position="174"/>
        <end position="184"/>
    </location>
</feature>
<organism evidence="8 9">
    <name type="scientific">Microbulbifer celer</name>
    <dbReference type="NCBI Taxonomy" id="435905"/>
    <lineage>
        <taxon>Bacteria</taxon>
        <taxon>Pseudomonadati</taxon>
        <taxon>Pseudomonadota</taxon>
        <taxon>Gammaproteobacteria</taxon>
        <taxon>Cellvibrionales</taxon>
        <taxon>Microbulbiferaceae</taxon>
        <taxon>Microbulbifer</taxon>
    </lineage>
</organism>
<comment type="caution">
    <text evidence="8">The sequence shown here is derived from an EMBL/GenBank/DDBJ whole genome shotgun (WGS) entry which is preliminary data.</text>
</comment>
<dbReference type="Proteomes" id="UP001597264">
    <property type="component" value="Unassembled WGS sequence"/>
</dbReference>
<proteinExistence type="inferred from homology"/>
<dbReference type="PANTHER" id="PTHR34584">
    <property type="entry name" value="NA(+)/H(+) ANTIPORTER SUBUNIT E1"/>
    <property type="match status" value="1"/>
</dbReference>
<dbReference type="RefSeq" id="WP_230437524.1">
    <property type="nucleotide sequence ID" value="NZ_CP087715.1"/>
</dbReference>
<keyword evidence="9" id="KW-1185">Reference proteome</keyword>
<evidence type="ECO:0000256" key="7">
    <source>
        <dbReference type="SAM" id="MobiDB-lite"/>
    </source>
</evidence>
<gene>
    <name evidence="8" type="ORF">ACFQ2X_12840</name>
</gene>
<evidence type="ECO:0000313" key="8">
    <source>
        <dbReference type="EMBL" id="MFD1217493.1"/>
    </source>
</evidence>
<keyword evidence="6" id="KW-0472">Membrane</keyword>
<accession>A0ABW3U988</accession>
<dbReference type="PANTHER" id="PTHR34584:SF1">
    <property type="entry name" value="NA(+)_H(+) ANTIPORTER SUBUNIT E1"/>
    <property type="match status" value="1"/>
</dbReference>
<reference evidence="9" key="1">
    <citation type="journal article" date="2019" name="Int. J. Syst. Evol. Microbiol.">
        <title>The Global Catalogue of Microorganisms (GCM) 10K type strain sequencing project: providing services to taxonomists for standard genome sequencing and annotation.</title>
        <authorList>
            <consortium name="The Broad Institute Genomics Platform"/>
            <consortium name="The Broad Institute Genome Sequencing Center for Infectious Disease"/>
            <person name="Wu L."/>
            <person name="Ma J."/>
        </authorList>
    </citation>
    <scope>NUCLEOTIDE SEQUENCE [LARGE SCALE GENOMIC DNA]</scope>
    <source>
        <strain evidence="9">CCUG 54356</strain>
    </source>
</reference>
<keyword evidence="5" id="KW-1133">Transmembrane helix</keyword>
<evidence type="ECO:0000256" key="2">
    <source>
        <dbReference type="ARBA" id="ARBA00006228"/>
    </source>
</evidence>
<evidence type="ECO:0000256" key="3">
    <source>
        <dbReference type="ARBA" id="ARBA00022475"/>
    </source>
</evidence>
<comment type="subcellular location">
    <subcellularLocation>
        <location evidence="1">Cell membrane</location>
        <topology evidence="1">Multi-pass membrane protein</topology>
    </subcellularLocation>
</comment>
<sequence length="191" mass="21286">MRYTLCLVAVLAFIWLANSGHYTPLILGFGLLSVFFVVLVARRMKLVDGESLPLQLWSTLPTYYLWLFKKIVASNLEVTRCVWSGLLPGTGSIEQSITPASARLPTVLRTDLGKAMYANSITLTPGTVAIDIDGSSVLVHALTGDGLAELREGEMERRVKRLTEEELSEQSPPEDQREQQRQEPFEQETTC</sequence>
<protein>
    <submittedName>
        <fullName evidence="8">Na+/H+ antiporter subunit E</fullName>
    </submittedName>
</protein>
<dbReference type="EMBL" id="JBHTLR010000014">
    <property type="protein sequence ID" value="MFD1217493.1"/>
    <property type="molecule type" value="Genomic_DNA"/>
</dbReference>
<keyword evidence="3" id="KW-1003">Cell membrane</keyword>
<keyword evidence="4" id="KW-0812">Transmembrane</keyword>